<reference evidence="3" key="1">
    <citation type="journal article" date="2019" name="Int. J. Syst. Evol. Microbiol.">
        <title>The Global Catalogue of Microorganisms (GCM) 10K type strain sequencing project: providing services to taxonomists for standard genome sequencing and annotation.</title>
        <authorList>
            <consortium name="The Broad Institute Genomics Platform"/>
            <consortium name="The Broad Institute Genome Sequencing Center for Infectious Disease"/>
            <person name="Wu L."/>
            <person name="Ma J."/>
        </authorList>
    </citation>
    <scope>NUCLEOTIDE SEQUENCE [LARGE SCALE GENOMIC DNA]</scope>
    <source>
        <strain evidence="3">CGMCC 1.10992</strain>
    </source>
</reference>
<evidence type="ECO:0000256" key="1">
    <source>
        <dbReference type="SAM" id="Phobius"/>
    </source>
</evidence>
<feature type="transmembrane region" description="Helical" evidence="1">
    <location>
        <begin position="27"/>
        <end position="45"/>
    </location>
</feature>
<dbReference type="InterPro" id="IPR029377">
    <property type="entry name" value="TMEM220"/>
</dbReference>
<evidence type="ECO:0000313" key="2">
    <source>
        <dbReference type="EMBL" id="MFD2095183.1"/>
    </source>
</evidence>
<protein>
    <submittedName>
        <fullName evidence="2">Transmembrane 220 family protein</fullName>
    </submittedName>
</protein>
<keyword evidence="1 2" id="KW-0812">Transmembrane</keyword>
<comment type="caution">
    <text evidence="2">The sequence shown here is derived from an EMBL/GenBank/DDBJ whole genome shotgun (WGS) entry which is preliminary data.</text>
</comment>
<dbReference type="RefSeq" id="WP_345338344.1">
    <property type="nucleotide sequence ID" value="NZ_BAABLI010000005.1"/>
</dbReference>
<dbReference type="EMBL" id="JBHUHT010000008">
    <property type="protein sequence ID" value="MFD2095183.1"/>
    <property type="molecule type" value="Genomic_DNA"/>
</dbReference>
<keyword evidence="1" id="KW-1133">Transmembrane helix</keyword>
<sequence>MMRWYGAICAAVFAAFAFVQLNDPDSLPWVIGYGALALHFLAMTFGYAKRPLFWAGAMLSLVICAWYSPSIVEFLFNSDGMGFSNSMSFSYPYIEETREALGLFIAAIMQLIAIRLLPHEKIDDSELHIPV</sequence>
<evidence type="ECO:0000313" key="3">
    <source>
        <dbReference type="Proteomes" id="UP001597380"/>
    </source>
</evidence>
<gene>
    <name evidence="2" type="ORF">ACFSJ3_04240</name>
</gene>
<proteinExistence type="predicted"/>
<dbReference type="Proteomes" id="UP001597380">
    <property type="component" value="Unassembled WGS sequence"/>
</dbReference>
<name>A0ABW4XKL7_9GAMM</name>
<accession>A0ABW4XKL7</accession>
<organism evidence="2 3">
    <name type="scientific">Corallincola platygyrae</name>
    <dbReference type="NCBI Taxonomy" id="1193278"/>
    <lineage>
        <taxon>Bacteria</taxon>
        <taxon>Pseudomonadati</taxon>
        <taxon>Pseudomonadota</taxon>
        <taxon>Gammaproteobacteria</taxon>
        <taxon>Alteromonadales</taxon>
        <taxon>Psychromonadaceae</taxon>
        <taxon>Corallincola</taxon>
    </lineage>
</organism>
<keyword evidence="3" id="KW-1185">Reference proteome</keyword>
<feature type="transmembrane region" description="Helical" evidence="1">
    <location>
        <begin position="52"/>
        <end position="76"/>
    </location>
</feature>
<dbReference type="Pfam" id="PF15071">
    <property type="entry name" value="TMEM220"/>
    <property type="match status" value="1"/>
</dbReference>
<keyword evidence="1" id="KW-0472">Membrane</keyword>
<feature type="transmembrane region" description="Helical" evidence="1">
    <location>
        <begin position="100"/>
        <end position="117"/>
    </location>
</feature>